<organism evidence="1 2">
    <name type="scientific">Setaria viridis</name>
    <name type="common">Green bristlegrass</name>
    <name type="synonym">Setaria italica subsp. viridis</name>
    <dbReference type="NCBI Taxonomy" id="4556"/>
    <lineage>
        <taxon>Eukaryota</taxon>
        <taxon>Viridiplantae</taxon>
        <taxon>Streptophyta</taxon>
        <taxon>Embryophyta</taxon>
        <taxon>Tracheophyta</taxon>
        <taxon>Spermatophyta</taxon>
        <taxon>Magnoliopsida</taxon>
        <taxon>Liliopsida</taxon>
        <taxon>Poales</taxon>
        <taxon>Poaceae</taxon>
        <taxon>PACMAD clade</taxon>
        <taxon>Panicoideae</taxon>
        <taxon>Panicodae</taxon>
        <taxon>Paniceae</taxon>
        <taxon>Cenchrinae</taxon>
        <taxon>Setaria</taxon>
    </lineage>
</organism>
<sequence>MHGLAAFMHHAVRPRGVHAACMSGGDRGVGRGAGVFCGGGAVPFMGRSTA</sequence>
<dbReference type="AlphaFoldDB" id="A0A4U6V9G8"/>
<evidence type="ECO:0000313" key="1">
    <source>
        <dbReference type="EMBL" id="TKW24363.1"/>
    </source>
</evidence>
<protein>
    <submittedName>
        <fullName evidence="1">Uncharacterized protein</fullName>
    </submittedName>
</protein>
<gene>
    <name evidence="1" type="ORF">SEVIR_3G047566v2</name>
</gene>
<dbReference type="Proteomes" id="UP000298652">
    <property type="component" value="Chromosome 3"/>
</dbReference>
<accession>A0A4U6V9G8</accession>
<name>A0A4U6V9G8_SETVI</name>
<proteinExistence type="predicted"/>
<evidence type="ECO:0000313" key="2">
    <source>
        <dbReference type="Proteomes" id="UP000298652"/>
    </source>
</evidence>
<dbReference type="EMBL" id="CM016554">
    <property type="protein sequence ID" value="TKW24363.1"/>
    <property type="molecule type" value="Genomic_DNA"/>
</dbReference>
<reference evidence="1" key="1">
    <citation type="submission" date="2019-03" db="EMBL/GenBank/DDBJ databases">
        <title>WGS assembly of Setaria viridis.</title>
        <authorList>
            <person name="Huang P."/>
            <person name="Jenkins J."/>
            <person name="Grimwood J."/>
            <person name="Barry K."/>
            <person name="Healey A."/>
            <person name="Mamidi S."/>
            <person name="Sreedasyam A."/>
            <person name="Shu S."/>
            <person name="Feldman M."/>
            <person name="Wu J."/>
            <person name="Yu Y."/>
            <person name="Chen C."/>
            <person name="Johnson J."/>
            <person name="Rokhsar D."/>
            <person name="Baxter I."/>
            <person name="Schmutz J."/>
            <person name="Brutnell T."/>
            <person name="Kellogg E."/>
        </authorList>
    </citation>
    <scope>NUCLEOTIDE SEQUENCE [LARGE SCALE GENOMIC DNA]</scope>
</reference>
<keyword evidence="2" id="KW-1185">Reference proteome</keyword>
<dbReference type="Gramene" id="TKW24363">
    <property type="protein sequence ID" value="TKW24363"/>
    <property type="gene ID" value="SEVIR_3G047566v2"/>
</dbReference>